<proteinExistence type="inferred from homology"/>
<keyword evidence="7" id="KW-1015">Disulfide bond</keyword>
<dbReference type="GO" id="GO:0005975">
    <property type="term" value="P:carbohydrate metabolic process"/>
    <property type="evidence" value="ECO:0007669"/>
    <property type="project" value="InterPro"/>
</dbReference>
<evidence type="ECO:0000256" key="7">
    <source>
        <dbReference type="ARBA" id="ARBA00023157"/>
    </source>
</evidence>
<evidence type="ECO:0000256" key="10">
    <source>
        <dbReference type="RuleBase" id="RU004336"/>
    </source>
</evidence>
<feature type="signal peptide" evidence="11">
    <location>
        <begin position="1"/>
        <end position="28"/>
    </location>
</feature>
<dbReference type="Proteomes" id="UP000504607">
    <property type="component" value="Chromosome 16"/>
</dbReference>
<keyword evidence="8 10" id="KW-0326">Glycosidase</keyword>
<evidence type="ECO:0000313" key="13">
    <source>
        <dbReference type="Proteomes" id="UP000504607"/>
    </source>
</evidence>
<evidence type="ECO:0000256" key="11">
    <source>
        <dbReference type="SAM" id="SignalP"/>
    </source>
</evidence>
<evidence type="ECO:0000256" key="2">
    <source>
        <dbReference type="ARBA" id="ARBA00008773"/>
    </source>
</evidence>
<keyword evidence="4 11" id="KW-0732">Signal</keyword>
<keyword evidence="5 10" id="KW-0378">Hydrolase</keyword>
<evidence type="ECO:0000256" key="4">
    <source>
        <dbReference type="ARBA" id="ARBA00022729"/>
    </source>
</evidence>
<dbReference type="OrthoDB" id="1938138at2759"/>
<dbReference type="Gene3D" id="3.20.20.80">
    <property type="entry name" value="Glycosidases"/>
    <property type="match status" value="1"/>
</dbReference>
<evidence type="ECO:0000256" key="1">
    <source>
        <dbReference type="ARBA" id="ARBA00000382"/>
    </source>
</evidence>
<dbReference type="FunFam" id="3.20.20.80:FF:000002">
    <property type="entry name" value="Glucan endo-1,3-beta-glucosidase 3"/>
    <property type="match status" value="1"/>
</dbReference>
<dbReference type="InterPro" id="IPR012946">
    <property type="entry name" value="X8"/>
</dbReference>
<evidence type="ECO:0000256" key="5">
    <source>
        <dbReference type="ARBA" id="ARBA00022801"/>
    </source>
</evidence>
<reference evidence="14" key="1">
    <citation type="submission" date="2025-08" db="UniProtKB">
        <authorList>
            <consortium name="RefSeq"/>
        </authorList>
    </citation>
    <scope>IDENTIFICATION</scope>
</reference>
<feature type="chain" id="PRO_5026900939" description="glucan endo-1,3-beta-D-glucosidase" evidence="11">
    <location>
        <begin position="29"/>
        <end position="462"/>
    </location>
</feature>
<evidence type="ECO:0000259" key="12">
    <source>
        <dbReference type="SMART" id="SM00768"/>
    </source>
</evidence>
<evidence type="ECO:0000256" key="6">
    <source>
        <dbReference type="ARBA" id="ARBA00022821"/>
    </source>
</evidence>
<gene>
    <name evidence="14" type="primary">LOC105059216</name>
</gene>
<accession>A0A6I9SC15</accession>
<name>A0A6I9SC15_ELAGV</name>
<comment type="catalytic activity">
    <reaction evidence="1">
        <text>Hydrolysis of (1-&gt;3)-beta-D-glucosidic linkages in (1-&gt;3)-beta-D-glucans.</text>
        <dbReference type="EC" id="3.2.1.39"/>
    </reaction>
</comment>
<dbReference type="Pfam" id="PF07983">
    <property type="entry name" value="X8"/>
    <property type="match status" value="1"/>
</dbReference>
<dbReference type="AlphaFoldDB" id="A0A6I9SC15"/>
<evidence type="ECO:0000313" key="14">
    <source>
        <dbReference type="RefSeq" id="XP_010940752.1"/>
    </source>
</evidence>
<feature type="domain" description="X8" evidence="12">
    <location>
        <begin position="376"/>
        <end position="460"/>
    </location>
</feature>
<dbReference type="PROSITE" id="PS00587">
    <property type="entry name" value="GLYCOSYL_HYDROL_F17"/>
    <property type="match status" value="1"/>
</dbReference>
<dbReference type="InterPro" id="IPR017853">
    <property type="entry name" value="GH"/>
</dbReference>
<dbReference type="GO" id="GO:0006952">
    <property type="term" value="P:defense response"/>
    <property type="evidence" value="ECO:0007669"/>
    <property type="project" value="UniProtKB-KW"/>
</dbReference>
<dbReference type="PANTHER" id="PTHR32227">
    <property type="entry name" value="GLUCAN ENDO-1,3-BETA-GLUCOSIDASE BG1-RELATED-RELATED"/>
    <property type="match status" value="1"/>
</dbReference>
<dbReference type="InParanoid" id="A0A6I9SC15"/>
<evidence type="ECO:0000256" key="9">
    <source>
        <dbReference type="RuleBase" id="RU004335"/>
    </source>
</evidence>
<dbReference type="FunFam" id="1.20.58.1040:FF:000003">
    <property type="entry name" value="glucan endo-1,3-beta-glucosidase 7"/>
    <property type="match status" value="1"/>
</dbReference>
<comment type="similarity">
    <text evidence="2 9">Belongs to the glycosyl hydrolase 17 family.</text>
</comment>
<dbReference type="SUPFAM" id="SSF51445">
    <property type="entry name" value="(Trans)glycosidases"/>
    <property type="match status" value="1"/>
</dbReference>
<dbReference type="RefSeq" id="XP_010940752.1">
    <property type="nucleotide sequence ID" value="XM_010942450.1"/>
</dbReference>
<protein>
    <recommendedName>
        <fullName evidence="3">glucan endo-1,3-beta-D-glucosidase</fullName>
        <ecNumber evidence="3">3.2.1.39</ecNumber>
    </recommendedName>
</protein>
<organism evidence="13 14">
    <name type="scientific">Elaeis guineensis var. tenera</name>
    <name type="common">Oil palm</name>
    <dbReference type="NCBI Taxonomy" id="51953"/>
    <lineage>
        <taxon>Eukaryota</taxon>
        <taxon>Viridiplantae</taxon>
        <taxon>Streptophyta</taxon>
        <taxon>Embryophyta</taxon>
        <taxon>Tracheophyta</taxon>
        <taxon>Spermatophyta</taxon>
        <taxon>Magnoliopsida</taxon>
        <taxon>Liliopsida</taxon>
        <taxon>Arecaceae</taxon>
        <taxon>Arecoideae</taxon>
        <taxon>Cocoseae</taxon>
        <taxon>Elaeidinae</taxon>
        <taxon>Elaeis</taxon>
    </lineage>
</organism>
<dbReference type="Pfam" id="PF00332">
    <property type="entry name" value="Glyco_hydro_17"/>
    <property type="match status" value="1"/>
</dbReference>
<evidence type="ECO:0000256" key="8">
    <source>
        <dbReference type="ARBA" id="ARBA00023295"/>
    </source>
</evidence>
<keyword evidence="6" id="KW-0611">Plant defense</keyword>
<keyword evidence="13" id="KW-1185">Reference proteome</keyword>
<dbReference type="Gene3D" id="1.20.58.1040">
    <property type="match status" value="1"/>
</dbReference>
<sequence length="462" mass="50214">MAIGRTLTALPAAILTLWILFTVSISEAVGGSGIGVNYGRLASNLPPPAQVAQFLARNTVIDRVKLFDTDPSTLQAFDSTGVAIDVTISTDLISNLTNLSFAKYWIQANILPYIAATNVTRILVGNEVLSTAGKSLISGLVPAMQNLHTALVGVSLHHKIKVSSPHSLAILSASDPPSLGRFPDGYDTAIMKPLLNFLRATNSPFMVNAYPFFGFTHDTLDYALFRLNSGVVDDNTGLTYTNMLDAQLDAIFSAMKLMGFTDVDIVVAETGWPSMGDAGEVGVDMDSARDYNKNLMRHVASGMGTPLMPNRTFETYIFSLFNEDLKPGPMSERNFGLFHPNMMPVYDIGILTTEVRKQVNPVVTPANIPMPSDVKRWCVPKPNADVMALQENIEYGCAQGIDCNPIQPGGACYHPNTAQAHAAYVMNEYYQSFGRNSFDCDFGRTGVISTIDPSYGNCMYRS</sequence>
<dbReference type="SMART" id="SM00768">
    <property type="entry name" value="X8"/>
    <property type="match status" value="1"/>
</dbReference>
<dbReference type="EC" id="3.2.1.39" evidence="3"/>
<evidence type="ECO:0000256" key="3">
    <source>
        <dbReference type="ARBA" id="ARBA00012780"/>
    </source>
</evidence>
<dbReference type="InterPro" id="IPR000490">
    <property type="entry name" value="Glyco_hydro_17"/>
</dbReference>
<dbReference type="InterPro" id="IPR044965">
    <property type="entry name" value="Glyco_hydro_17_plant"/>
</dbReference>
<dbReference type="GO" id="GO:0042973">
    <property type="term" value="F:glucan endo-1,3-beta-D-glucosidase activity"/>
    <property type="evidence" value="ECO:0007669"/>
    <property type="project" value="UniProtKB-EC"/>
</dbReference>